<evidence type="ECO:0000256" key="1">
    <source>
        <dbReference type="SAM" id="MobiDB-lite"/>
    </source>
</evidence>
<organism evidence="2 3">
    <name type="scientific">Acinetobacter pittii</name>
    <name type="common">Acinetobacter genomosp. 3</name>
    <dbReference type="NCBI Taxonomy" id="48296"/>
    <lineage>
        <taxon>Bacteria</taxon>
        <taxon>Pseudomonadati</taxon>
        <taxon>Pseudomonadota</taxon>
        <taxon>Gammaproteobacteria</taxon>
        <taxon>Moraxellales</taxon>
        <taxon>Moraxellaceae</taxon>
        <taxon>Acinetobacter</taxon>
        <taxon>Acinetobacter calcoaceticus/baumannii complex</taxon>
    </lineage>
</organism>
<proteinExistence type="predicted"/>
<reference evidence="2 3" key="1">
    <citation type="submission" date="2016-04" db="EMBL/GenBank/DDBJ databases">
        <title>Complete genome sequencing of OXA-72 bearing Acinetobacter pittii strain IEC338SC.</title>
        <authorList>
            <person name="Brasiliense D.M."/>
            <person name="Lima K.V."/>
            <person name="Souza C.O."/>
            <person name="Dutra L.G."/>
            <person name="Mamizuka E.M."/>
            <person name="Perez-Chaparro P.J."/>
            <person name="McCulloch J.A."/>
        </authorList>
    </citation>
    <scope>NUCLEOTIDE SEQUENCE [LARGE SCALE GENOMIC DNA]</scope>
    <source>
        <strain evidence="2 3">IEC338SC</strain>
    </source>
</reference>
<dbReference type="RefSeq" id="WP_063099275.1">
    <property type="nucleotide sequence ID" value="NZ_CP015145.1"/>
</dbReference>
<name>A0AB33BG84_ACIPI</name>
<evidence type="ECO:0000313" key="3">
    <source>
        <dbReference type="Proteomes" id="UP000076152"/>
    </source>
</evidence>
<dbReference type="Proteomes" id="UP000076152">
    <property type="component" value="Chromosome"/>
</dbReference>
<protein>
    <submittedName>
        <fullName evidence="2">Uncharacterized protein</fullName>
    </submittedName>
</protein>
<gene>
    <name evidence="2" type="ORF">IEC338SC_3062</name>
</gene>
<evidence type="ECO:0000313" key="2">
    <source>
        <dbReference type="EMBL" id="AMX20177.1"/>
    </source>
</evidence>
<dbReference type="AlphaFoldDB" id="A0AB33BG84"/>
<accession>A0AB33BG84</accession>
<feature type="compositionally biased region" description="Basic and acidic residues" evidence="1">
    <location>
        <begin position="117"/>
        <end position="142"/>
    </location>
</feature>
<sequence length="142" mass="16295">MSKEQKVIYEPHPVTEERKRELKGKGYKILDAAFKPDDFENDEYDETDALEAIHELNQELKDENSRLKQVAEENEKLAAELEGQKTQLSNVTQERDALAIKATELEKTVEALNKTISDLETKNKQKPAQDPKNTKAEDQPKE</sequence>
<feature type="region of interest" description="Disordered" evidence="1">
    <location>
        <begin position="116"/>
        <end position="142"/>
    </location>
</feature>
<dbReference type="EMBL" id="CP015145">
    <property type="protein sequence ID" value="AMX20177.1"/>
    <property type="molecule type" value="Genomic_DNA"/>
</dbReference>